<reference evidence="5 6" key="1">
    <citation type="journal article" date="2010" name="Science">
        <title>Genomic analysis of organismal complexity in the multicellular green alga Volvox carteri.</title>
        <authorList>
            <person name="Prochnik S.E."/>
            <person name="Umen J."/>
            <person name="Nedelcu A.M."/>
            <person name="Hallmann A."/>
            <person name="Miller S.M."/>
            <person name="Nishii I."/>
            <person name="Ferris P."/>
            <person name="Kuo A."/>
            <person name="Mitros T."/>
            <person name="Fritz-Laylin L.K."/>
            <person name="Hellsten U."/>
            <person name="Chapman J."/>
            <person name="Simakov O."/>
            <person name="Rensing S.A."/>
            <person name="Terry A."/>
            <person name="Pangilinan J."/>
            <person name="Kapitonov V."/>
            <person name="Jurka J."/>
            <person name="Salamov A."/>
            <person name="Shapiro H."/>
            <person name="Schmutz J."/>
            <person name="Grimwood J."/>
            <person name="Lindquist E."/>
            <person name="Lucas S."/>
            <person name="Grigoriev I.V."/>
            <person name="Schmitt R."/>
            <person name="Kirk D."/>
            <person name="Rokhsar D.S."/>
        </authorList>
    </citation>
    <scope>NUCLEOTIDE SEQUENCE [LARGE SCALE GENOMIC DNA]</scope>
    <source>
        <strain evidence="6">f. Nagariensis / Eve</strain>
    </source>
</reference>
<dbReference type="PANTHER" id="PTHR12839:SF7">
    <property type="entry name" value="REGULATOR OF NONSENSE TRANSCRIPTS 2"/>
    <property type="match status" value="1"/>
</dbReference>
<keyword evidence="2" id="KW-0963">Cytoplasm</keyword>
<dbReference type="RefSeq" id="XP_002957394.1">
    <property type="nucleotide sequence ID" value="XM_002957348.1"/>
</dbReference>
<organism evidence="6">
    <name type="scientific">Volvox carteri f. nagariensis</name>
    <dbReference type="NCBI Taxonomy" id="3068"/>
    <lineage>
        <taxon>Eukaryota</taxon>
        <taxon>Viridiplantae</taxon>
        <taxon>Chlorophyta</taxon>
        <taxon>core chlorophytes</taxon>
        <taxon>Chlorophyceae</taxon>
        <taxon>CS clade</taxon>
        <taxon>Chlamydomonadales</taxon>
        <taxon>Volvocaceae</taxon>
        <taxon>Volvox</taxon>
    </lineage>
</organism>
<dbReference type="GO" id="GO:0035145">
    <property type="term" value="C:exon-exon junction complex"/>
    <property type="evidence" value="ECO:0007669"/>
    <property type="project" value="TreeGrafter"/>
</dbReference>
<feature type="compositionally biased region" description="Gly residues" evidence="3">
    <location>
        <begin position="8"/>
        <end position="18"/>
    </location>
</feature>
<proteinExistence type="predicted"/>
<gene>
    <name evidence="5" type="ORF">VOLCADRAFT_119678</name>
</gene>
<dbReference type="InterPro" id="IPR039762">
    <property type="entry name" value="Nmd2/UPF2"/>
</dbReference>
<evidence type="ECO:0000256" key="3">
    <source>
        <dbReference type="SAM" id="MobiDB-lite"/>
    </source>
</evidence>
<dbReference type="EMBL" id="GL378393">
    <property type="protein sequence ID" value="EFJ41603.1"/>
    <property type="molecule type" value="Genomic_DNA"/>
</dbReference>
<evidence type="ECO:0000313" key="5">
    <source>
        <dbReference type="EMBL" id="EFJ41603.1"/>
    </source>
</evidence>
<evidence type="ECO:0000313" key="6">
    <source>
        <dbReference type="Proteomes" id="UP000001058"/>
    </source>
</evidence>
<dbReference type="STRING" id="3068.D8UFF7"/>
<dbReference type="InterPro" id="IPR007193">
    <property type="entry name" value="Upf2/Nmd2_C"/>
</dbReference>
<dbReference type="Proteomes" id="UP000001058">
    <property type="component" value="Unassembled WGS sequence"/>
</dbReference>
<dbReference type="KEGG" id="vcn:VOLCADRAFT_119678"/>
<dbReference type="Pfam" id="PF04050">
    <property type="entry name" value="Upf2"/>
    <property type="match status" value="1"/>
</dbReference>
<feature type="compositionally biased region" description="Gly residues" evidence="3">
    <location>
        <begin position="84"/>
        <end position="106"/>
    </location>
</feature>
<evidence type="ECO:0000259" key="4">
    <source>
        <dbReference type="Pfam" id="PF04050"/>
    </source>
</evidence>
<dbReference type="InParanoid" id="D8UFF7"/>
<feature type="domain" description="Up-frameshift suppressor 2 C-terminal" evidence="4">
    <location>
        <begin position="45"/>
        <end position="157"/>
    </location>
</feature>
<dbReference type="GO" id="GO:0000184">
    <property type="term" value="P:nuclear-transcribed mRNA catabolic process, nonsense-mediated decay"/>
    <property type="evidence" value="ECO:0007669"/>
    <property type="project" value="InterPro"/>
</dbReference>
<evidence type="ECO:0000256" key="1">
    <source>
        <dbReference type="ARBA" id="ARBA00004496"/>
    </source>
</evidence>
<name>D8UFF7_VOLCA</name>
<feature type="non-terminal residue" evidence="5">
    <location>
        <position position="1"/>
    </location>
</feature>
<dbReference type="AlphaFoldDB" id="D8UFF7"/>
<protein>
    <recommendedName>
        <fullName evidence="4">Up-frameshift suppressor 2 C-terminal domain-containing protein</fullName>
    </recommendedName>
</protein>
<feature type="compositionally biased region" description="Basic and acidic residues" evidence="3">
    <location>
        <begin position="29"/>
        <end position="44"/>
    </location>
</feature>
<comment type="subcellular location">
    <subcellularLocation>
        <location evidence="1">Cytoplasm</location>
    </subcellularLocation>
</comment>
<feature type="compositionally biased region" description="Acidic residues" evidence="3">
    <location>
        <begin position="45"/>
        <end position="54"/>
    </location>
</feature>
<dbReference type="GeneID" id="9626806"/>
<keyword evidence="6" id="KW-1185">Reference proteome</keyword>
<feature type="region of interest" description="Disordered" evidence="3">
    <location>
        <begin position="1"/>
        <end position="108"/>
    </location>
</feature>
<dbReference type="GO" id="GO:0005737">
    <property type="term" value="C:cytoplasm"/>
    <property type="evidence" value="ECO:0007669"/>
    <property type="project" value="UniProtKB-SubCell"/>
</dbReference>
<evidence type="ECO:0000256" key="2">
    <source>
        <dbReference type="ARBA" id="ARBA00022490"/>
    </source>
</evidence>
<dbReference type="PANTHER" id="PTHR12839">
    <property type="entry name" value="NONSENSE-MEDIATED MRNA DECAY PROTEIN 2 UP-FRAMESHIFT SUPPRESSOR 2"/>
    <property type="match status" value="1"/>
</dbReference>
<accession>D8UFF7</accession>
<sequence length="161" mass="16483">LGAVDEGGASGRDGGGAGDDTDDGGAVQRDARSLDEISGRSSGDERDELDEDFEREWQALMGETQSRLGGMSLAPMRAAPASAAGGGGFGGSGGGSGGGEADGSGGSVTLRMLVKRGGKDDRSRELQVPLSSSVAVAVRQREEEEAREREEMKRLVLAANR</sequence>